<dbReference type="EMBL" id="CAJNNW010033112">
    <property type="protein sequence ID" value="CAE8717172.1"/>
    <property type="molecule type" value="Genomic_DNA"/>
</dbReference>
<feature type="non-terminal residue" evidence="2">
    <location>
        <position position="69"/>
    </location>
</feature>
<accession>A0A813L0H6</accession>
<feature type="region of interest" description="Disordered" evidence="1">
    <location>
        <begin position="1"/>
        <end position="32"/>
    </location>
</feature>
<name>A0A813L0H6_POLGL</name>
<feature type="compositionally biased region" description="Low complexity" evidence="1">
    <location>
        <begin position="14"/>
        <end position="23"/>
    </location>
</feature>
<evidence type="ECO:0000313" key="3">
    <source>
        <dbReference type="Proteomes" id="UP000626109"/>
    </source>
</evidence>
<sequence>ANPIGSSQVRRSAAHGSAACSGSTGSGGTEPVSHRLCWHRQVLGARRSGEESSLCRRNCTHGICRAAPR</sequence>
<dbReference type="Proteomes" id="UP000626109">
    <property type="component" value="Unassembled WGS sequence"/>
</dbReference>
<gene>
    <name evidence="2" type="ORF">PGLA2088_LOCUS39417</name>
</gene>
<proteinExistence type="predicted"/>
<reference evidence="2" key="1">
    <citation type="submission" date="2021-02" db="EMBL/GenBank/DDBJ databases">
        <authorList>
            <person name="Dougan E. K."/>
            <person name="Rhodes N."/>
            <person name="Thang M."/>
            <person name="Chan C."/>
        </authorList>
    </citation>
    <scope>NUCLEOTIDE SEQUENCE</scope>
</reference>
<protein>
    <submittedName>
        <fullName evidence="2">Uncharacterized protein</fullName>
    </submittedName>
</protein>
<evidence type="ECO:0000256" key="1">
    <source>
        <dbReference type="SAM" id="MobiDB-lite"/>
    </source>
</evidence>
<dbReference type="AlphaFoldDB" id="A0A813L0H6"/>
<feature type="non-terminal residue" evidence="2">
    <location>
        <position position="1"/>
    </location>
</feature>
<organism evidence="2 3">
    <name type="scientific">Polarella glacialis</name>
    <name type="common">Dinoflagellate</name>
    <dbReference type="NCBI Taxonomy" id="89957"/>
    <lineage>
        <taxon>Eukaryota</taxon>
        <taxon>Sar</taxon>
        <taxon>Alveolata</taxon>
        <taxon>Dinophyceae</taxon>
        <taxon>Suessiales</taxon>
        <taxon>Suessiaceae</taxon>
        <taxon>Polarella</taxon>
    </lineage>
</organism>
<feature type="compositionally biased region" description="Polar residues" evidence="1">
    <location>
        <begin position="1"/>
        <end position="10"/>
    </location>
</feature>
<comment type="caution">
    <text evidence="2">The sequence shown here is derived from an EMBL/GenBank/DDBJ whole genome shotgun (WGS) entry which is preliminary data.</text>
</comment>
<evidence type="ECO:0000313" key="2">
    <source>
        <dbReference type="EMBL" id="CAE8717172.1"/>
    </source>
</evidence>